<feature type="region of interest" description="Disordered" evidence="1">
    <location>
        <begin position="42"/>
        <end position="93"/>
    </location>
</feature>
<gene>
    <name evidence="2" type="ORF">SAMN02787144_1009171</name>
</gene>
<protein>
    <submittedName>
        <fullName evidence="2">Uncharacterized protein</fullName>
    </submittedName>
</protein>
<evidence type="ECO:0000313" key="3">
    <source>
        <dbReference type="Proteomes" id="UP000181909"/>
    </source>
</evidence>
<dbReference type="STRING" id="1893.SAMN02787144_1009171"/>
<sequence length="93" mass="9560">MTGLPYRPEPFAAAVTGIGMVTAAGIGAEASWRTVCEVSTAPSVPHRPELHGLPGTGGADPLPPGIGRCATGRIPPADRPACRRWSSRASTTR</sequence>
<dbReference type="EMBL" id="FPJO01000009">
    <property type="protein sequence ID" value="SFY02380.1"/>
    <property type="molecule type" value="Genomic_DNA"/>
</dbReference>
<proteinExistence type="predicted"/>
<reference evidence="2 3" key="1">
    <citation type="submission" date="2016-11" db="EMBL/GenBank/DDBJ databases">
        <authorList>
            <person name="Jaros S."/>
            <person name="Januszkiewicz K."/>
            <person name="Wedrychowicz H."/>
        </authorList>
    </citation>
    <scope>NUCLEOTIDE SEQUENCE [LARGE SCALE GENOMIC DNA]</scope>
    <source>
        <strain evidence="2 3">OK807</strain>
    </source>
</reference>
<evidence type="ECO:0000313" key="2">
    <source>
        <dbReference type="EMBL" id="SFY02380.1"/>
    </source>
</evidence>
<accession>A0A1K2BW68</accession>
<dbReference type="AlphaFoldDB" id="A0A1K2BW68"/>
<name>A0A1K2BW68_STRAR</name>
<evidence type="ECO:0000256" key="1">
    <source>
        <dbReference type="SAM" id="MobiDB-lite"/>
    </source>
</evidence>
<organism evidence="2 3">
    <name type="scientific">Streptomyces atratus</name>
    <dbReference type="NCBI Taxonomy" id="1893"/>
    <lineage>
        <taxon>Bacteria</taxon>
        <taxon>Bacillati</taxon>
        <taxon>Actinomycetota</taxon>
        <taxon>Actinomycetes</taxon>
        <taxon>Kitasatosporales</taxon>
        <taxon>Streptomycetaceae</taxon>
        <taxon>Streptomyces</taxon>
    </lineage>
</organism>
<dbReference type="Proteomes" id="UP000181909">
    <property type="component" value="Unassembled WGS sequence"/>
</dbReference>